<dbReference type="PROSITE" id="PS51257">
    <property type="entry name" value="PROKAR_LIPOPROTEIN"/>
    <property type="match status" value="1"/>
</dbReference>
<evidence type="ECO:0000313" key="4">
    <source>
        <dbReference type="Proteomes" id="UP000717585"/>
    </source>
</evidence>
<name>A0A8J6E0Z5_9EUKA</name>
<feature type="chain" id="PRO_5035293422" evidence="2">
    <location>
        <begin position="27"/>
        <end position="610"/>
    </location>
</feature>
<comment type="caution">
    <text evidence="3">The sequence shown here is derived from an EMBL/GenBank/DDBJ whole genome shotgun (WGS) entry which is preliminary data.</text>
</comment>
<dbReference type="Proteomes" id="UP000717585">
    <property type="component" value="Unassembled WGS sequence"/>
</dbReference>
<keyword evidence="2" id="KW-0732">Signal</keyword>
<gene>
    <name evidence="3" type="ORF">J8273_2615</name>
</gene>
<keyword evidence="3" id="KW-0449">Lipoprotein</keyword>
<accession>A0A8J6E0Z5</accession>
<evidence type="ECO:0000313" key="3">
    <source>
        <dbReference type="EMBL" id="KAG9395709.1"/>
    </source>
</evidence>
<dbReference type="EMBL" id="JAHDYR010000008">
    <property type="protein sequence ID" value="KAG9395709.1"/>
    <property type="molecule type" value="Genomic_DNA"/>
</dbReference>
<keyword evidence="4" id="KW-1185">Reference proteome</keyword>
<keyword evidence="1" id="KW-0472">Membrane</keyword>
<feature type="transmembrane region" description="Helical" evidence="1">
    <location>
        <begin position="546"/>
        <end position="569"/>
    </location>
</feature>
<reference evidence="3" key="1">
    <citation type="submission" date="2021-05" db="EMBL/GenBank/DDBJ databases">
        <title>A free-living protist that lacks canonical eukaryotic 1 DNA replication and segregation systems.</title>
        <authorList>
            <person name="Salas-Leiva D.E."/>
            <person name="Tromer E.C."/>
            <person name="Curtis B.A."/>
            <person name="Jerlstrom-Hultqvist J."/>
            <person name="Kolisko M."/>
            <person name="Yi Z."/>
            <person name="Salas-Leiva J.S."/>
            <person name="Gallot-Lavallee L."/>
            <person name="Kops G.J.P.L."/>
            <person name="Archibald J.M."/>
            <person name="Simpson A.G.B."/>
            <person name="Roger A.J."/>
        </authorList>
    </citation>
    <scope>NUCLEOTIDE SEQUENCE</scope>
    <source>
        <strain evidence="3">BICM</strain>
    </source>
</reference>
<organism evidence="3 4">
    <name type="scientific">Carpediemonas membranifera</name>
    <dbReference type="NCBI Taxonomy" id="201153"/>
    <lineage>
        <taxon>Eukaryota</taxon>
        <taxon>Metamonada</taxon>
        <taxon>Carpediemonas-like organisms</taxon>
        <taxon>Carpediemonas</taxon>
    </lineage>
</organism>
<dbReference type="AlphaFoldDB" id="A0A8J6E0Z5"/>
<evidence type="ECO:0000256" key="2">
    <source>
        <dbReference type="SAM" id="SignalP"/>
    </source>
</evidence>
<keyword evidence="1" id="KW-1133">Transmembrane helix</keyword>
<feature type="signal peptide" evidence="2">
    <location>
        <begin position="1"/>
        <end position="26"/>
    </location>
</feature>
<evidence type="ECO:0000256" key="1">
    <source>
        <dbReference type="SAM" id="Phobius"/>
    </source>
</evidence>
<proteinExistence type="predicted"/>
<keyword evidence="1" id="KW-0812">Transmembrane</keyword>
<protein>
    <submittedName>
        <fullName evidence="3">Prokaryotic membrane lipoprotein lipid attachment site</fullName>
    </submittedName>
</protein>
<sequence length="610" mass="67313">MLARTFHIPVILALVVFAACTMHTETYPFSPFFSQLFSLDHTHIPSSDQPAWAQITETAKGYRLYRQRSDSCPDDCMTSYIPIPTHPGLHPEKGQAIWRELPAIGGVDLPPVAQNQLNVYAELRCNCANSTKHASIARPLRAAPVSPIQIDLARDGLEGLEKIILVHVKGLTRARGARYTRYNPVLEMDDGLHTWRFPAYTSTGDADSDFIELITGEYHAITPSSAPEASPYQFTDNIFKAYRRKRYANMLTSDHCLSLGGAIHGFSMPSILSYFMTGPGCDSISVETESQVQFMVDYTTAVLQHEQPAIMVLNVEHVVDSQVDKALADLHAAAVNHGKTGIIVSGSHCDNPATIWDTISADLPLLDITLPAHFVEAHPMFEEALEAHIGDAVRPRDVMLTLIHLIQRHHALIDREGKHPDAMSLMLPSKSTSVARRTSAMAGLESILDQIPTPPDTDLDETKMREIIMDWLRLHIRLQKSTELLRIDGPVLVRDMGLTLIQVTATLSTGERFPVYLARVGGEESVIAADLVGMERIDLGDGSTGLPFWILPLVGVVVLALAGIGICFFRRRPLHGKSDPTLPVFDVDDMAVSSLPMFGTKRRTKLEAET</sequence>